<proteinExistence type="predicted"/>
<gene>
    <name evidence="1" type="ORF">IW261DRAFT_1430282</name>
</gene>
<organism evidence="1 2">
    <name type="scientific">Armillaria novae-zelandiae</name>
    <dbReference type="NCBI Taxonomy" id="153914"/>
    <lineage>
        <taxon>Eukaryota</taxon>
        <taxon>Fungi</taxon>
        <taxon>Dikarya</taxon>
        <taxon>Basidiomycota</taxon>
        <taxon>Agaricomycotina</taxon>
        <taxon>Agaricomycetes</taxon>
        <taxon>Agaricomycetidae</taxon>
        <taxon>Agaricales</taxon>
        <taxon>Marasmiineae</taxon>
        <taxon>Physalacriaceae</taxon>
        <taxon>Armillaria</taxon>
    </lineage>
</organism>
<keyword evidence="2" id="KW-1185">Reference proteome</keyword>
<protein>
    <submittedName>
        <fullName evidence="1">Uncharacterized protein</fullName>
    </submittedName>
</protein>
<evidence type="ECO:0000313" key="1">
    <source>
        <dbReference type="EMBL" id="KAK0458694.1"/>
    </source>
</evidence>
<evidence type="ECO:0000313" key="2">
    <source>
        <dbReference type="Proteomes" id="UP001175227"/>
    </source>
</evidence>
<sequence length="257" mass="28217">MKDVGGLQQSNFLNQFRTLAPDIFDGIIPHEYFRKSFDRHEDPLCQRLLGFKSAGAYNRHPPCLFADGFTSGTTIFRTIYGVKILTCLLWGSTALDDQHIVTKGTYADLWHINEVNSAAIAFATVVERNPPSIPTTIPTSLNEEEENFWHELEVLDKEPDFDPEGFDPTPPITPVISVHNTPPAISHQVDLPAILVMNDLEAHLGVADANNNVRSRVKGTRGKKGSKAVPAVTRVTCGRGGQSGVSMEAEAPIAWVT</sequence>
<name>A0AA39KF80_9AGAR</name>
<dbReference type="EMBL" id="JAUEPR010000287">
    <property type="protein sequence ID" value="KAK0458694.1"/>
    <property type="molecule type" value="Genomic_DNA"/>
</dbReference>
<comment type="caution">
    <text evidence="1">The sequence shown here is derived from an EMBL/GenBank/DDBJ whole genome shotgun (WGS) entry which is preliminary data.</text>
</comment>
<reference evidence="1" key="1">
    <citation type="submission" date="2023-06" db="EMBL/GenBank/DDBJ databases">
        <authorList>
            <consortium name="Lawrence Berkeley National Laboratory"/>
            <person name="Ahrendt S."/>
            <person name="Sahu N."/>
            <person name="Indic B."/>
            <person name="Wong-Bajracharya J."/>
            <person name="Merenyi Z."/>
            <person name="Ke H.-M."/>
            <person name="Monk M."/>
            <person name="Kocsube S."/>
            <person name="Drula E."/>
            <person name="Lipzen A."/>
            <person name="Balint B."/>
            <person name="Henrissat B."/>
            <person name="Andreopoulos B."/>
            <person name="Martin F.M."/>
            <person name="Harder C.B."/>
            <person name="Rigling D."/>
            <person name="Ford K.L."/>
            <person name="Foster G.D."/>
            <person name="Pangilinan J."/>
            <person name="Papanicolaou A."/>
            <person name="Barry K."/>
            <person name="LaButti K."/>
            <person name="Viragh M."/>
            <person name="Koriabine M."/>
            <person name="Yan M."/>
            <person name="Riley R."/>
            <person name="Champramary S."/>
            <person name="Plett K.L."/>
            <person name="Tsai I.J."/>
            <person name="Slot J."/>
            <person name="Sipos G."/>
            <person name="Plett J."/>
            <person name="Nagy L.G."/>
            <person name="Grigoriev I.V."/>
        </authorList>
    </citation>
    <scope>NUCLEOTIDE SEQUENCE</scope>
    <source>
        <strain evidence="1">ICMP 16352</strain>
    </source>
</reference>
<accession>A0AA39KF80</accession>
<dbReference type="AlphaFoldDB" id="A0AA39KF80"/>
<dbReference type="Proteomes" id="UP001175227">
    <property type="component" value="Unassembled WGS sequence"/>
</dbReference>